<keyword evidence="8" id="KW-1185">Reference proteome</keyword>
<dbReference type="PANTHER" id="PTHR43820:SF4">
    <property type="entry name" value="HIGH-AFFINITY BRANCHED-CHAIN AMINO ACID TRANSPORT ATP-BINDING PROTEIN LIVF"/>
    <property type="match status" value="1"/>
</dbReference>
<keyword evidence="5" id="KW-0029">Amino-acid transport</keyword>
<evidence type="ECO:0000256" key="2">
    <source>
        <dbReference type="ARBA" id="ARBA00022448"/>
    </source>
</evidence>
<dbReference type="GO" id="GO:0015807">
    <property type="term" value="P:L-amino acid transport"/>
    <property type="evidence" value="ECO:0007669"/>
    <property type="project" value="TreeGrafter"/>
</dbReference>
<dbReference type="GO" id="GO:0005524">
    <property type="term" value="F:ATP binding"/>
    <property type="evidence" value="ECO:0007669"/>
    <property type="project" value="UniProtKB-KW"/>
</dbReference>
<dbReference type="RefSeq" id="WP_179579050.1">
    <property type="nucleotide sequence ID" value="NZ_JACCFM010000001.1"/>
</dbReference>
<dbReference type="PROSITE" id="PS50893">
    <property type="entry name" value="ABC_TRANSPORTER_2"/>
    <property type="match status" value="1"/>
</dbReference>
<evidence type="ECO:0000313" key="7">
    <source>
        <dbReference type="EMBL" id="NYJ20443.1"/>
    </source>
</evidence>
<dbReference type="PROSITE" id="PS00211">
    <property type="entry name" value="ABC_TRANSPORTER_1"/>
    <property type="match status" value="1"/>
</dbReference>
<proteinExistence type="inferred from homology"/>
<dbReference type="InterPro" id="IPR003593">
    <property type="entry name" value="AAA+_ATPase"/>
</dbReference>
<name>A0A7Z0EF94_9MICO</name>
<dbReference type="InterPro" id="IPR003439">
    <property type="entry name" value="ABC_transporter-like_ATP-bd"/>
</dbReference>
<sequence>MSDLRIENLSVRYGKATAVEKVSLTVPAGSVTAVVGPNGAGKSSMALGIYGSTDAQGTIKLGETDLSQMAPISRARAGMALVPQGRQLFPRLTVRENLQVLAEILKLSSADVDLALDRFPILRERESRLAGVLSGGEQQMLVVSRALMGKPKVLILDEMMTGLAPKIVAELLDTIIQCARDGAAVLILDPALGPLKRGVDRGYVLLRAQLGAVHQGPVALDAAYQQAMGVIHEEVVAE</sequence>
<organism evidence="7 8">
    <name type="scientific">Glaciibacter psychrotolerans</name>
    <dbReference type="NCBI Taxonomy" id="670054"/>
    <lineage>
        <taxon>Bacteria</taxon>
        <taxon>Bacillati</taxon>
        <taxon>Actinomycetota</taxon>
        <taxon>Actinomycetes</taxon>
        <taxon>Micrococcales</taxon>
        <taxon>Microbacteriaceae</taxon>
        <taxon>Glaciibacter</taxon>
    </lineage>
</organism>
<keyword evidence="2" id="KW-0813">Transport</keyword>
<dbReference type="AlphaFoldDB" id="A0A7Z0EF94"/>
<accession>A0A7Z0EF94</accession>
<dbReference type="SUPFAM" id="SSF52540">
    <property type="entry name" value="P-loop containing nucleoside triphosphate hydrolases"/>
    <property type="match status" value="1"/>
</dbReference>
<dbReference type="GO" id="GO:0015658">
    <property type="term" value="F:branched-chain amino acid transmembrane transporter activity"/>
    <property type="evidence" value="ECO:0007669"/>
    <property type="project" value="TreeGrafter"/>
</dbReference>
<dbReference type="InterPro" id="IPR027417">
    <property type="entry name" value="P-loop_NTPase"/>
</dbReference>
<gene>
    <name evidence="7" type="ORF">HNR05_002234</name>
</gene>
<reference evidence="7 8" key="1">
    <citation type="submission" date="2020-07" db="EMBL/GenBank/DDBJ databases">
        <title>Sequencing the genomes of 1000 actinobacteria strains.</title>
        <authorList>
            <person name="Klenk H.-P."/>
        </authorList>
    </citation>
    <scope>NUCLEOTIDE SEQUENCE [LARGE SCALE GENOMIC DNA]</scope>
    <source>
        <strain evidence="7 8">LI1</strain>
    </source>
</reference>
<evidence type="ECO:0000256" key="1">
    <source>
        <dbReference type="ARBA" id="ARBA00005417"/>
    </source>
</evidence>
<comment type="similarity">
    <text evidence="1">Belongs to the ABC transporter superfamily.</text>
</comment>
<dbReference type="InterPro" id="IPR052156">
    <property type="entry name" value="BCAA_Transport_ATP-bd_LivF"/>
</dbReference>
<evidence type="ECO:0000313" key="8">
    <source>
        <dbReference type="Proteomes" id="UP000537260"/>
    </source>
</evidence>
<keyword evidence="4 7" id="KW-0067">ATP-binding</keyword>
<dbReference type="SMART" id="SM00382">
    <property type="entry name" value="AAA"/>
    <property type="match status" value="1"/>
</dbReference>
<dbReference type="Gene3D" id="3.40.50.300">
    <property type="entry name" value="P-loop containing nucleotide triphosphate hydrolases"/>
    <property type="match status" value="1"/>
</dbReference>
<feature type="domain" description="ABC transporter" evidence="6">
    <location>
        <begin position="4"/>
        <end position="232"/>
    </location>
</feature>
<dbReference type="EMBL" id="JACCFM010000001">
    <property type="protein sequence ID" value="NYJ20443.1"/>
    <property type="molecule type" value="Genomic_DNA"/>
</dbReference>
<dbReference type="Pfam" id="PF00005">
    <property type="entry name" value="ABC_tran"/>
    <property type="match status" value="1"/>
</dbReference>
<evidence type="ECO:0000256" key="5">
    <source>
        <dbReference type="ARBA" id="ARBA00022970"/>
    </source>
</evidence>
<dbReference type="Proteomes" id="UP000537260">
    <property type="component" value="Unassembled WGS sequence"/>
</dbReference>
<keyword evidence="3" id="KW-0547">Nucleotide-binding</keyword>
<comment type="caution">
    <text evidence="7">The sequence shown here is derived from an EMBL/GenBank/DDBJ whole genome shotgun (WGS) entry which is preliminary data.</text>
</comment>
<evidence type="ECO:0000256" key="4">
    <source>
        <dbReference type="ARBA" id="ARBA00022840"/>
    </source>
</evidence>
<evidence type="ECO:0000256" key="3">
    <source>
        <dbReference type="ARBA" id="ARBA00022741"/>
    </source>
</evidence>
<dbReference type="InterPro" id="IPR017871">
    <property type="entry name" value="ABC_transporter-like_CS"/>
</dbReference>
<evidence type="ECO:0000259" key="6">
    <source>
        <dbReference type="PROSITE" id="PS50893"/>
    </source>
</evidence>
<protein>
    <submittedName>
        <fullName evidence="7">Branched-chain amino acid transport system ATP-binding protein</fullName>
    </submittedName>
</protein>
<dbReference type="GO" id="GO:0016887">
    <property type="term" value="F:ATP hydrolysis activity"/>
    <property type="evidence" value="ECO:0007669"/>
    <property type="project" value="InterPro"/>
</dbReference>
<dbReference type="PANTHER" id="PTHR43820">
    <property type="entry name" value="HIGH-AFFINITY BRANCHED-CHAIN AMINO ACID TRANSPORT ATP-BINDING PROTEIN LIVF"/>
    <property type="match status" value="1"/>
</dbReference>